<protein>
    <submittedName>
        <fullName evidence="1">Uncharacterized protein</fullName>
    </submittedName>
</protein>
<sequence length="106" mass="12201">MQKHILSEVECVSDVLPKILPCQRKRALRFTKLSCRDPFYQSVAEQRRCNVVSIMPLNTADNFKLSEVRKEQRSVKMATVRTTGPLPSLLQPQFMISDSIFWTSSI</sequence>
<dbReference type="EMBL" id="VEVO01000003">
    <property type="protein sequence ID" value="KAF0044836.1"/>
    <property type="molecule type" value="Genomic_DNA"/>
</dbReference>
<dbReference type="Proteomes" id="UP000438429">
    <property type="component" value="Unassembled WGS sequence"/>
</dbReference>
<comment type="caution">
    <text evidence="1">The sequence shown here is derived from an EMBL/GenBank/DDBJ whole genome shotgun (WGS) entry which is preliminary data.</text>
</comment>
<name>A0A6A4TB64_SCOMX</name>
<accession>A0A6A4TB64</accession>
<reference evidence="1 2" key="1">
    <citation type="submission" date="2019-06" db="EMBL/GenBank/DDBJ databases">
        <title>Draft genomes of female and male turbot (Scophthalmus maximus).</title>
        <authorList>
            <person name="Xu H."/>
            <person name="Xu X.-W."/>
            <person name="Shao C."/>
            <person name="Chen S."/>
        </authorList>
    </citation>
    <scope>NUCLEOTIDE SEQUENCE [LARGE SCALE GENOMIC DNA]</scope>
    <source>
        <strain evidence="1">Ysfricsl-2016a</strain>
        <tissue evidence="1">Blood</tissue>
    </source>
</reference>
<gene>
    <name evidence="1" type="ORF">F2P81_003994</name>
</gene>
<evidence type="ECO:0000313" key="1">
    <source>
        <dbReference type="EMBL" id="KAF0044836.1"/>
    </source>
</evidence>
<evidence type="ECO:0000313" key="2">
    <source>
        <dbReference type="Proteomes" id="UP000438429"/>
    </source>
</evidence>
<dbReference type="AlphaFoldDB" id="A0A6A4TB64"/>
<proteinExistence type="predicted"/>
<organism evidence="1 2">
    <name type="scientific">Scophthalmus maximus</name>
    <name type="common">Turbot</name>
    <name type="synonym">Psetta maxima</name>
    <dbReference type="NCBI Taxonomy" id="52904"/>
    <lineage>
        <taxon>Eukaryota</taxon>
        <taxon>Metazoa</taxon>
        <taxon>Chordata</taxon>
        <taxon>Craniata</taxon>
        <taxon>Vertebrata</taxon>
        <taxon>Euteleostomi</taxon>
        <taxon>Actinopterygii</taxon>
        <taxon>Neopterygii</taxon>
        <taxon>Teleostei</taxon>
        <taxon>Neoteleostei</taxon>
        <taxon>Acanthomorphata</taxon>
        <taxon>Carangaria</taxon>
        <taxon>Pleuronectiformes</taxon>
        <taxon>Pleuronectoidei</taxon>
        <taxon>Scophthalmidae</taxon>
        <taxon>Scophthalmus</taxon>
    </lineage>
</organism>